<dbReference type="Proteomes" id="UP001637993">
    <property type="component" value="Unassembled WGS sequence"/>
</dbReference>
<dbReference type="RefSeq" id="WP_410024719.1">
    <property type="nucleotide sequence ID" value="NZ_JBGMEG010000014.1"/>
</dbReference>
<reference evidence="1 2" key="1">
    <citation type="journal article" date="2025" name="Anaerobe">
        <title>Description of Anaerococcus kampingiae sp. nov., Anaerococcus groningensis sp. nov., Anaerococcus martiniensis sp. nov., and Anaerococcus cruorum sp. nov., isolated from human clinical specimens.</title>
        <authorList>
            <person name="Boiten K.E."/>
            <person name="Meijer J."/>
            <person name="van Wezel E.M."/>
            <person name="Veloo A.C.M."/>
        </authorList>
    </citation>
    <scope>NUCLEOTIDE SEQUENCE [LARGE SCALE GENOMIC DNA]</scope>
    <source>
        <strain evidence="1 2">ENR1011</strain>
    </source>
</reference>
<name>A0ABW9N276_9FIRM</name>
<keyword evidence="2" id="KW-1185">Reference proteome</keyword>
<proteinExistence type="predicted"/>
<dbReference type="PANTHER" id="PTHR41283">
    <property type="entry name" value="AMINOGLYCOSIDE PHOSPHOTRANSFERASE"/>
    <property type="match status" value="1"/>
</dbReference>
<dbReference type="SUPFAM" id="SSF56112">
    <property type="entry name" value="Protein kinase-like (PK-like)"/>
    <property type="match status" value="1"/>
</dbReference>
<dbReference type="Gene3D" id="3.90.1200.10">
    <property type="match status" value="1"/>
</dbReference>
<sequence length="290" mass="34544">MPVYIKNQIQNLNYFKNSDILIDEINFINHDRYRVVTDKDDYLVNLYPNESYEKFAALTTNKDDILEKGTFDLENIYEIKKLKKTQRLDEYLKNHSSKENYDLGLSFGSILRKLHDIRPDQKVDWYEIFNTRANYQFYMHGVNEYIGDDDYILIDYINGNKHLTKNIRQSYIFNKIDYENILVDQDNKIIISGLDFKRIGDGVYDFARINKFSLNSKDFLKGTYDGYFNYKKAPGKFFRLLALYSAYSILKDLVEHRDGNKLDSNKEKIEQLLNIFDNFNTDMPNWIKEG</sequence>
<comment type="caution">
    <text evidence="1">The sequence shown here is derived from an EMBL/GenBank/DDBJ whole genome shotgun (WGS) entry which is preliminary data.</text>
</comment>
<accession>A0ABW9N276</accession>
<evidence type="ECO:0000313" key="1">
    <source>
        <dbReference type="EMBL" id="MFO3718165.1"/>
    </source>
</evidence>
<dbReference type="PANTHER" id="PTHR41283:SF1">
    <property type="entry name" value="AMINOGLYCOSIDE PHOSPHOTRANSFERASE DOMAIN-CONTAINING PROTEIN"/>
    <property type="match status" value="1"/>
</dbReference>
<evidence type="ECO:0008006" key="3">
    <source>
        <dbReference type="Google" id="ProtNLM"/>
    </source>
</evidence>
<dbReference type="EMBL" id="JBGMEG010000014">
    <property type="protein sequence ID" value="MFO3718165.1"/>
    <property type="molecule type" value="Genomic_DNA"/>
</dbReference>
<organism evidence="1 2">
    <name type="scientific">Anaerococcus groningensis</name>
    <dbReference type="NCBI Taxonomy" id="3115616"/>
    <lineage>
        <taxon>Bacteria</taxon>
        <taxon>Bacillati</taxon>
        <taxon>Bacillota</taxon>
        <taxon>Tissierellia</taxon>
        <taxon>Tissierellales</taxon>
        <taxon>Peptoniphilaceae</taxon>
        <taxon>Anaerococcus</taxon>
    </lineage>
</organism>
<protein>
    <recommendedName>
        <fullName evidence="3">Kanamycin kinase</fullName>
    </recommendedName>
</protein>
<evidence type="ECO:0000313" key="2">
    <source>
        <dbReference type="Proteomes" id="UP001637993"/>
    </source>
</evidence>
<dbReference type="InterPro" id="IPR011009">
    <property type="entry name" value="Kinase-like_dom_sf"/>
</dbReference>
<gene>
    <name evidence="1" type="ORF">AB9Q04_07490</name>
</gene>